<sequence length="716" mass="80667">MAVKNTLYRLGVFGSLYVAACTFPPALGVVGLLSNPEAQELLGETCKAIASVIAGNVANALGDATTGHPGVSLKNHDLIEAVGKAIAAVITHKAVPEFKQDSKTCKNLLKIAEITPQKWVSLWSSWLNEETGESERYPEISEGKMPDILIPKGDKILELEDWQDIFARLNMAACPGGGFKFPDGVFATVSQLLYDEFPQAFRQTLKEDFAEDGKAFAGLMLDLLTGLRIDLARLSKHQDSHFQSVLSQLLKLKNDGEASQAYQIQEFSKIPKYFDDLQRKLEGNQEQQSQTLREISARLESSYRSIRDILQTIPWQLEELQAGIDQANQSLEEIKNLLKLSIIPPLPGICGDRKTVDSETLSRQILQILQESGYGKDVVELAQIALPDDAILEDNYSCSELSSLTQILRYQCLDKFLSILKNKTSQREPDNLPQPLESYVLVTVESQKKSEQVIVNAWLVEDNSLIQNDPNAAFKPLLDEVGEDGLTCTQAEIQIWLNKSLRKALKLLRGKRYHLTIEVFLPKEFLSSEVDQWQLEFDPVDSETCWGMRYGLRVRSLERLNLNYLDNYLNQWYENWGKVSQILDQHPPLESFESLEDLHSLNSRQLPHQLNQKIGLKLTCPTASEQFEVLVKAILQAATPIALWPRCPNPNSNYADSMNQLLTCRPLRQLSESVRELRSASQGNSPDHLGCHLGFLWEDPYRLTPEMMIELMQPGE</sequence>
<dbReference type="GeneID" id="301682290"/>
<name>A0A5M3T643_LIMPL</name>
<proteinExistence type="predicted"/>
<comment type="caution">
    <text evidence="2">The sequence shown here is derived from an EMBL/GenBank/DDBJ whole genome shotgun (WGS) entry which is preliminary data.</text>
</comment>
<organism evidence="2 3">
    <name type="scientific">Limnospira platensis NIES-46</name>
    <dbReference type="NCBI Taxonomy" id="1236695"/>
    <lineage>
        <taxon>Bacteria</taxon>
        <taxon>Bacillati</taxon>
        <taxon>Cyanobacteriota</taxon>
        <taxon>Cyanophyceae</taxon>
        <taxon>Oscillatoriophycideae</taxon>
        <taxon>Oscillatoriales</taxon>
        <taxon>Sirenicapillariaceae</taxon>
        <taxon>Limnospira</taxon>
    </lineage>
</organism>
<dbReference type="RefSeq" id="WP_152088469.1">
    <property type="nucleotide sequence ID" value="NZ_BIMW01000072.1"/>
</dbReference>
<reference evidence="2 3" key="1">
    <citation type="journal article" date="2019" name="J Genomics">
        <title>The Draft Genome of a Hydrogen-producing Cyanobacterium, Arthrospira platensis NIES-46.</title>
        <authorList>
            <person name="Suzuki S."/>
            <person name="Yamaguchi H."/>
            <person name="Kawachi M."/>
        </authorList>
    </citation>
    <scope>NUCLEOTIDE SEQUENCE [LARGE SCALE GENOMIC DNA]</scope>
    <source>
        <strain evidence="2 3">NIES-46</strain>
    </source>
</reference>
<dbReference type="InterPro" id="IPR045450">
    <property type="entry name" value="VMAP_C"/>
</dbReference>
<dbReference type="EMBL" id="BIMW01000072">
    <property type="protein sequence ID" value="GCE93360.1"/>
    <property type="molecule type" value="Genomic_DNA"/>
</dbReference>
<feature type="domain" description="vWA-MoxR associated protein C-terminal" evidence="1">
    <location>
        <begin position="475"/>
        <end position="700"/>
    </location>
</feature>
<evidence type="ECO:0000313" key="2">
    <source>
        <dbReference type="EMBL" id="GCE93360.1"/>
    </source>
</evidence>
<evidence type="ECO:0000259" key="1">
    <source>
        <dbReference type="Pfam" id="PF20028"/>
    </source>
</evidence>
<keyword evidence="3" id="KW-1185">Reference proteome</keyword>
<protein>
    <recommendedName>
        <fullName evidence="1">vWA-MoxR associated protein C-terminal domain-containing protein</fullName>
    </recommendedName>
</protein>
<dbReference type="Proteomes" id="UP000326169">
    <property type="component" value="Unassembled WGS sequence"/>
</dbReference>
<evidence type="ECO:0000313" key="3">
    <source>
        <dbReference type="Proteomes" id="UP000326169"/>
    </source>
</evidence>
<gene>
    <name evidence="2" type="ORF">NIES46_14100</name>
</gene>
<dbReference type="Pfam" id="PF20028">
    <property type="entry name" value="VMAP-C"/>
    <property type="match status" value="1"/>
</dbReference>
<accession>A0A5M3T643</accession>